<dbReference type="GO" id="GO:0008270">
    <property type="term" value="F:zinc ion binding"/>
    <property type="evidence" value="ECO:0007669"/>
    <property type="project" value="UniProtKB-KW"/>
</dbReference>
<name>A0AAD7H9J2_9AGAR</name>
<dbReference type="PROSITE" id="PS00518">
    <property type="entry name" value="ZF_RING_1"/>
    <property type="match status" value="1"/>
</dbReference>
<reference evidence="7" key="1">
    <citation type="submission" date="2023-03" db="EMBL/GenBank/DDBJ databases">
        <title>Massive genome expansion in bonnet fungi (Mycena s.s.) driven by repeated elements and novel gene families across ecological guilds.</title>
        <authorList>
            <consortium name="Lawrence Berkeley National Laboratory"/>
            <person name="Harder C.B."/>
            <person name="Miyauchi S."/>
            <person name="Viragh M."/>
            <person name="Kuo A."/>
            <person name="Thoen E."/>
            <person name="Andreopoulos B."/>
            <person name="Lu D."/>
            <person name="Skrede I."/>
            <person name="Drula E."/>
            <person name="Henrissat B."/>
            <person name="Morin E."/>
            <person name="Kohler A."/>
            <person name="Barry K."/>
            <person name="LaButti K."/>
            <person name="Morin E."/>
            <person name="Salamov A."/>
            <person name="Lipzen A."/>
            <person name="Mereny Z."/>
            <person name="Hegedus B."/>
            <person name="Baldrian P."/>
            <person name="Stursova M."/>
            <person name="Weitz H."/>
            <person name="Taylor A."/>
            <person name="Grigoriev I.V."/>
            <person name="Nagy L.G."/>
            <person name="Martin F."/>
            <person name="Kauserud H."/>
        </authorList>
    </citation>
    <scope>NUCLEOTIDE SEQUENCE</scope>
    <source>
        <strain evidence="7">CBHHK188m</strain>
    </source>
</reference>
<evidence type="ECO:0000313" key="7">
    <source>
        <dbReference type="EMBL" id="KAJ7715306.1"/>
    </source>
</evidence>
<dbReference type="InterPro" id="IPR047153">
    <property type="entry name" value="TRIM45/56/19-like"/>
</dbReference>
<keyword evidence="8" id="KW-1185">Reference proteome</keyword>
<evidence type="ECO:0000256" key="5">
    <source>
        <dbReference type="SAM" id="MobiDB-lite"/>
    </source>
</evidence>
<dbReference type="EMBL" id="JARJLG010000351">
    <property type="protein sequence ID" value="KAJ7715306.1"/>
    <property type="molecule type" value="Genomic_DNA"/>
</dbReference>
<organism evidence="7 8">
    <name type="scientific">Mycena maculata</name>
    <dbReference type="NCBI Taxonomy" id="230809"/>
    <lineage>
        <taxon>Eukaryota</taxon>
        <taxon>Fungi</taxon>
        <taxon>Dikarya</taxon>
        <taxon>Basidiomycota</taxon>
        <taxon>Agaricomycotina</taxon>
        <taxon>Agaricomycetes</taxon>
        <taxon>Agaricomycetidae</taxon>
        <taxon>Agaricales</taxon>
        <taxon>Marasmiineae</taxon>
        <taxon>Mycenaceae</taxon>
        <taxon>Mycena</taxon>
    </lineage>
</organism>
<dbReference type="InterPro" id="IPR013083">
    <property type="entry name" value="Znf_RING/FYVE/PHD"/>
</dbReference>
<feature type="domain" description="RING-type" evidence="6">
    <location>
        <begin position="5"/>
        <end position="49"/>
    </location>
</feature>
<dbReference type="InterPro" id="IPR017907">
    <property type="entry name" value="Znf_RING_CS"/>
</dbReference>
<dbReference type="Proteomes" id="UP001215280">
    <property type="component" value="Unassembled WGS sequence"/>
</dbReference>
<keyword evidence="3" id="KW-0862">Zinc</keyword>
<evidence type="ECO:0000313" key="8">
    <source>
        <dbReference type="Proteomes" id="UP001215280"/>
    </source>
</evidence>
<evidence type="ECO:0000256" key="2">
    <source>
        <dbReference type="ARBA" id="ARBA00022771"/>
    </source>
</evidence>
<feature type="region of interest" description="Disordered" evidence="5">
    <location>
        <begin position="81"/>
        <end position="114"/>
    </location>
</feature>
<dbReference type="AlphaFoldDB" id="A0AAD7H9J2"/>
<evidence type="ECO:0000256" key="3">
    <source>
        <dbReference type="ARBA" id="ARBA00022833"/>
    </source>
</evidence>
<keyword evidence="1" id="KW-0479">Metal-binding</keyword>
<feature type="compositionally biased region" description="Low complexity" evidence="5">
    <location>
        <begin position="81"/>
        <end position="107"/>
    </location>
</feature>
<keyword evidence="2 4" id="KW-0863">Zinc-finger</keyword>
<evidence type="ECO:0000256" key="4">
    <source>
        <dbReference type="PROSITE-ProRule" id="PRU00175"/>
    </source>
</evidence>
<protein>
    <recommendedName>
        <fullName evidence="6">RING-type domain-containing protein</fullName>
    </recommendedName>
</protein>
<dbReference type="SUPFAM" id="SSF57850">
    <property type="entry name" value="RING/U-box"/>
    <property type="match status" value="1"/>
</dbReference>
<dbReference type="InterPro" id="IPR027370">
    <property type="entry name" value="Znf-RING_euk"/>
</dbReference>
<sequence length="195" mass="20903">MPPTCSICYESFTAPVSLPCGHVFCRECVRRTVDSIKSAGVEHFCPTCRAPYSILNVDPAPIPPYLRPHILPPLFFDDPRSSPSTTAAPGSAPQPSGSGSASGSGHSHPPPTPADLGRAVAECNALRVNCATWRRRAEVHAAANTSLLGFTRAAKDCALRMRAELDAERTKCVLLKRKLAELLCVLSLYSVDTCN</sequence>
<dbReference type="Pfam" id="PF13445">
    <property type="entry name" value="zf-RING_UBOX"/>
    <property type="match status" value="1"/>
</dbReference>
<dbReference type="PROSITE" id="PS50089">
    <property type="entry name" value="ZF_RING_2"/>
    <property type="match status" value="1"/>
</dbReference>
<accession>A0AAD7H9J2</accession>
<comment type="caution">
    <text evidence="7">The sequence shown here is derived from an EMBL/GenBank/DDBJ whole genome shotgun (WGS) entry which is preliminary data.</text>
</comment>
<dbReference type="Gene3D" id="3.30.40.10">
    <property type="entry name" value="Zinc/RING finger domain, C3HC4 (zinc finger)"/>
    <property type="match status" value="1"/>
</dbReference>
<dbReference type="SMART" id="SM00184">
    <property type="entry name" value="RING"/>
    <property type="match status" value="1"/>
</dbReference>
<dbReference type="PANTHER" id="PTHR25462:SF296">
    <property type="entry name" value="MEIOTIC P26, ISOFORM F"/>
    <property type="match status" value="1"/>
</dbReference>
<dbReference type="PANTHER" id="PTHR25462">
    <property type="entry name" value="BONUS, ISOFORM C-RELATED"/>
    <property type="match status" value="1"/>
</dbReference>
<evidence type="ECO:0000256" key="1">
    <source>
        <dbReference type="ARBA" id="ARBA00022723"/>
    </source>
</evidence>
<proteinExistence type="predicted"/>
<gene>
    <name evidence="7" type="ORF">DFH07DRAFT_762812</name>
</gene>
<dbReference type="InterPro" id="IPR001841">
    <property type="entry name" value="Znf_RING"/>
</dbReference>
<evidence type="ECO:0000259" key="6">
    <source>
        <dbReference type="PROSITE" id="PS50089"/>
    </source>
</evidence>